<sequence>MEINLKTERLNIRLISELDIENVYNLQCLEETAKFNTAGIPQNIYETSVSVEKWISDNSQENIKRYTFVVELIEENKFIGLIGLNLGKEHYRNAEVWFQYHFNFWNKGYATESLKKIIDFGFENLNLHRIEAGCAIENIGSITVLEKVGMLREAHTRKLLPLKSGWSDNYGYAILSTDERK</sequence>
<dbReference type="PROSITE" id="PS51186">
    <property type="entry name" value="GNAT"/>
    <property type="match status" value="1"/>
</dbReference>
<evidence type="ECO:0000313" key="2">
    <source>
        <dbReference type="EMBL" id="KAA5534367.1"/>
    </source>
</evidence>
<keyword evidence="3" id="KW-1185">Reference proteome</keyword>
<comment type="caution">
    <text evidence="2">The sequence shown here is derived from an EMBL/GenBank/DDBJ whole genome shotgun (WGS) entry which is preliminary data.</text>
</comment>
<feature type="domain" description="N-acetyltransferase" evidence="1">
    <location>
        <begin position="10"/>
        <end position="177"/>
    </location>
</feature>
<dbReference type="RefSeq" id="WP_150012658.1">
    <property type="nucleotide sequence ID" value="NZ_VWSG01000006.1"/>
</dbReference>
<name>A0A5M6CH53_9FLAO</name>
<protein>
    <submittedName>
        <fullName evidence="2">GNAT family N-acetyltransferase</fullName>
    </submittedName>
</protein>
<dbReference type="PANTHER" id="PTHR43792">
    <property type="entry name" value="GNAT FAMILY, PUTATIVE (AFU_ORTHOLOGUE AFUA_3G00765)-RELATED-RELATED"/>
    <property type="match status" value="1"/>
</dbReference>
<dbReference type="EMBL" id="VWSG01000006">
    <property type="protein sequence ID" value="KAA5534367.1"/>
    <property type="molecule type" value="Genomic_DNA"/>
</dbReference>
<dbReference type="GO" id="GO:0016747">
    <property type="term" value="F:acyltransferase activity, transferring groups other than amino-acyl groups"/>
    <property type="evidence" value="ECO:0007669"/>
    <property type="project" value="InterPro"/>
</dbReference>
<dbReference type="Pfam" id="PF13302">
    <property type="entry name" value="Acetyltransf_3"/>
    <property type="match status" value="1"/>
</dbReference>
<evidence type="ECO:0000313" key="3">
    <source>
        <dbReference type="Proteomes" id="UP000325141"/>
    </source>
</evidence>
<accession>A0A5M6CH53</accession>
<dbReference type="InterPro" id="IPR016181">
    <property type="entry name" value="Acyl_CoA_acyltransferase"/>
</dbReference>
<organism evidence="2 3">
    <name type="scientific">Paenimyroides baculatum</name>
    <dbReference type="NCBI Taxonomy" id="2608000"/>
    <lineage>
        <taxon>Bacteria</taxon>
        <taxon>Pseudomonadati</taxon>
        <taxon>Bacteroidota</taxon>
        <taxon>Flavobacteriia</taxon>
        <taxon>Flavobacteriales</taxon>
        <taxon>Flavobacteriaceae</taxon>
        <taxon>Paenimyroides</taxon>
    </lineage>
</organism>
<evidence type="ECO:0000259" key="1">
    <source>
        <dbReference type="PROSITE" id="PS51186"/>
    </source>
</evidence>
<proteinExistence type="predicted"/>
<dbReference type="SUPFAM" id="SSF55729">
    <property type="entry name" value="Acyl-CoA N-acyltransferases (Nat)"/>
    <property type="match status" value="1"/>
</dbReference>
<keyword evidence="2" id="KW-0808">Transferase</keyword>
<gene>
    <name evidence="2" type="ORF">F0460_09675</name>
</gene>
<dbReference type="PANTHER" id="PTHR43792:SF1">
    <property type="entry name" value="N-ACETYLTRANSFERASE DOMAIN-CONTAINING PROTEIN"/>
    <property type="match status" value="1"/>
</dbReference>
<dbReference type="AlphaFoldDB" id="A0A5M6CH53"/>
<dbReference type="Proteomes" id="UP000325141">
    <property type="component" value="Unassembled WGS sequence"/>
</dbReference>
<dbReference type="Gene3D" id="3.40.630.30">
    <property type="match status" value="1"/>
</dbReference>
<dbReference type="InterPro" id="IPR000182">
    <property type="entry name" value="GNAT_dom"/>
</dbReference>
<reference evidence="2 3" key="1">
    <citation type="submission" date="2019-09" db="EMBL/GenBank/DDBJ databases">
        <title>Genome sequence and assembly of Flavobacterium sp.</title>
        <authorList>
            <person name="Chhetri G."/>
        </authorList>
    </citation>
    <scope>NUCLEOTIDE SEQUENCE [LARGE SCALE GENOMIC DNA]</scope>
    <source>
        <strain evidence="2 3">SNL9</strain>
    </source>
</reference>
<dbReference type="InterPro" id="IPR051531">
    <property type="entry name" value="N-acetyltransferase"/>
</dbReference>